<comment type="caution">
    <text evidence="2">The sequence shown here is derived from an EMBL/GenBank/DDBJ whole genome shotgun (WGS) entry which is preliminary data.</text>
</comment>
<keyword evidence="3" id="KW-1185">Reference proteome</keyword>
<evidence type="ECO:0000313" key="2">
    <source>
        <dbReference type="EMBL" id="KAL1275348.1"/>
    </source>
</evidence>
<name>A0ABR3NF47_9TELE</name>
<feature type="region of interest" description="Disordered" evidence="1">
    <location>
        <begin position="1"/>
        <end position="36"/>
    </location>
</feature>
<evidence type="ECO:0000313" key="3">
    <source>
        <dbReference type="Proteomes" id="UP001558613"/>
    </source>
</evidence>
<gene>
    <name evidence="2" type="ORF">QQF64_034971</name>
</gene>
<dbReference type="Proteomes" id="UP001558613">
    <property type="component" value="Unassembled WGS sequence"/>
</dbReference>
<evidence type="ECO:0000256" key="1">
    <source>
        <dbReference type="SAM" id="MobiDB-lite"/>
    </source>
</evidence>
<organism evidence="2 3">
    <name type="scientific">Cirrhinus molitorella</name>
    <name type="common">mud carp</name>
    <dbReference type="NCBI Taxonomy" id="172907"/>
    <lineage>
        <taxon>Eukaryota</taxon>
        <taxon>Metazoa</taxon>
        <taxon>Chordata</taxon>
        <taxon>Craniata</taxon>
        <taxon>Vertebrata</taxon>
        <taxon>Euteleostomi</taxon>
        <taxon>Actinopterygii</taxon>
        <taxon>Neopterygii</taxon>
        <taxon>Teleostei</taxon>
        <taxon>Ostariophysi</taxon>
        <taxon>Cypriniformes</taxon>
        <taxon>Cyprinidae</taxon>
        <taxon>Labeoninae</taxon>
        <taxon>Labeonini</taxon>
        <taxon>Cirrhinus</taxon>
    </lineage>
</organism>
<sequence>MTEPHDSVSLPETPIRRDPHAKTHTHTSTSERLKAERETYFDVNEISAPHKLYNTRLPESCHPKRRIAGRDALRKLMRR</sequence>
<accession>A0ABR3NF47</accession>
<proteinExistence type="predicted"/>
<reference evidence="2 3" key="1">
    <citation type="submission" date="2023-09" db="EMBL/GenBank/DDBJ databases">
        <authorList>
            <person name="Wang M."/>
        </authorList>
    </citation>
    <scope>NUCLEOTIDE SEQUENCE [LARGE SCALE GENOMIC DNA]</scope>
    <source>
        <strain evidence="2">GT-2023</strain>
        <tissue evidence="2">Liver</tissue>
    </source>
</reference>
<dbReference type="EMBL" id="JAYMGO010000004">
    <property type="protein sequence ID" value="KAL1275348.1"/>
    <property type="molecule type" value="Genomic_DNA"/>
</dbReference>
<protein>
    <submittedName>
        <fullName evidence="2">Uncharacterized protein</fullName>
    </submittedName>
</protein>